<feature type="compositionally biased region" description="Basic and acidic residues" evidence="8">
    <location>
        <begin position="618"/>
        <end position="633"/>
    </location>
</feature>
<keyword evidence="4" id="KW-0862">Zinc</keyword>
<dbReference type="Pfam" id="PF05225">
    <property type="entry name" value="HTH_psq"/>
    <property type="match status" value="1"/>
</dbReference>
<reference evidence="11 12" key="1">
    <citation type="submission" date="2024-06" db="EMBL/GenBank/DDBJ databases">
        <title>A chromosome-level genome assembly of beet webworm, Loxostege sticticalis.</title>
        <authorList>
            <person name="Zhang Y."/>
        </authorList>
    </citation>
    <scope>NUCLEOTIDE SEQUENCE [LARGE SCALE GENOMIC DNA]</scope>
    <source>
        <strain evidence="11">AQ026</strain>
        <tissue evidence="11">Whole body</tissue>
    </source>
</reference>
<dbReference type="PANTHER" id="PTHR19303:SF74">
    <property type="entry name" value="POGO TRANSPOSABLE ELEMENT WITH KRAB DOMAIN"/>
    <property type="match status" value="1"/>
</dbReference>
<evidence type="ECO:0000256" key="4">
    <source>
        <dbReference type="ARBA" id="ARBA00022833"/>
    </source>
</evidence>
<feature type="region of interest" description="Disordered" evidence="8">
    <location>
        <begin position="618"/>
        <end position="706"/>
    </location>
</feature>
<evidence type="ECO:0000256" key="5">
    <source>
        <dbReference type="ARBA" id="ARBA00023125"/>
    </source>
</evidence>
<dbReference type="InterPro" id="IPR013083">
    <property type="entry name" value="Znf_RING/FYVE/PHD"/>
</dbReference>
<dbReference type="EMBL" id="JBEUOH010000017">
    <property type="protein sequence ID" value="KAL0871502.1"/>
    <property type="molecule type" value="Genomic_DNA"/>
</dbReference>
<dbReference type="InterPro" id="IPR019787">
    <property type="entry name" value="Znf_PHD-finger"/>
</dbReference>
<name>A0ABR3HM77_LOXSC</name>
<feature type="compositionally biased region" description="Basic and acidic residues" evidence="8">
    <location>
        <begin position="434"/>
        <end position="445"/>
    </location>
</feature>
<dbReference type="PANTHER" id="PTHR19303">
    <property type="entry name" value="TRANSPOSON"/>
    <property type="match status" value="1"/>
</dbReference>
<keyword evidence="6" id="KW-0539">Nucleus</keyword>
<feature type="compositionally biased region" description="Basic and acidic residues" evidence="8">
    <location>
        <begin position="648"/>
        <end position="695"/>
    </location>
</feature>
<evidence type="ECO:0000256" key="1">
    <source>
        <dbReference type="ARBA" id="ARBA00004123"/>
    </source>
</evidence>
<feature type="domain" description="HTH CENPB-type" evidence="10">
    <location>
        <begin position="56"/>
        <end position="133"/>
    </location>
</feature>
<proteinExistence type="predicted"/>
<dbReference type="PROSITE" id="PS50016">
    <property type="entry name" value="ZF_PHD_2"/>
    <property type="match status" value="1"/>
</dbReference>
<dbReference type="CDD" id="cd15489">
    <property type="entry name" value="PHD_SF"/>
    <property type="match status" value="1"/>
</dbReference>
<sequence length="772" mass="88329">MEAPVKKQRGLWTLQQLEAAMRAVQGGTLSQRAAAARYSIPRRTLSNHLKSGKVEKQIGRRTILTKEQENDLASRIRRLSAVGFPLTPKVIRHQAYVFCEQHGIPNNFNEKAKKAGKDWLKLFLKRHSDISKRKVQILNPGRAQKLNKPIVIQHFEEYKKIYEELDIGNQPQRLYNMDEKGCRLTIHNQPVVLAQKGAKRVHMIAPEHAENVTIAACVNALGSPIPPMIIFKGKRLKPEFKDNLPAGALVKMANKGSMTTSLFVEFIKHLGKYKTSGKCLLIFDGASCHLDYNIVDAADKEDIVLYCLPSNTTHELQPLDKSVNKAFEHYWDEETMLFFYQNPDKKITKARFNSIFSRVWSKCMSHENIVNGFRATGLYPFNPDAIPPEAFAPSVLTERAVQQSSTAENDRSLQKSPPIPIGITRQAVQSPSSDSDKTFLDDENTRSPSLLQTQDFVQSASSTRLVDYSSTSSENDDNFGFITNTSDTVTRRPIIYSSASDSSFSEELIPRRKLQPQFFNDIYEYSSSENENTEPVPRQQCTPTKQIIISNDNVGIPKDASSTSDDPEDNIPLARLKAKTDTKTPFQQLLPTPNFAVVKQKPRRKAINYKGQIVTKDLFAKRDSKKNTPMEQKKQKKSNNNQQQNKETSVKRNPEKKNQEKKQTIEQRQRYCHLTTEDQHQSKKTKENSKKDRELKYKHKKQTIQTKTNKKLITKGKKEGKSEHNDDKWYCFACNEERFEDMRQCTACKKWFHELCLGLTKEDVDFECPMCN</sequence>
<dbReference type="PROSITE" id="PS51253">
    <property type="entry name" value="HTH_CENPB"/>
    <property type="match status" value="1"/>
</dbReference>
<feature type="domain" description="PHD-type" evidence="9">
    <location>
        <begin position="728"/>
        <end position="772"/>
    </location>
</feature>
<feature type="compositionally biased region" description="Basic residues" evidence="8">
    <location>
        <begin position="696"/>
        <end position="706"/>
    </location>
</feature>
<evidence type="ECO:0000256" key="8">
    <source>
        <dbReference type="SAM" id="MobiDB-lite"/>
    </source>
</evidence>
<keyword evidence="2" id="KW-0479">Metal-binding</keyword>
<dbReference type="Proteomes" id="UP001549920">
    <property type="component" value="Unassembled WGS sequence"/>
</dbReference>
<evidence type="ECO:0000256" key="7">
    <source>
        <dbReference type="PROSITE-ProRule" id="PRU00146"/>
    </source>
</evidence>
<dbReference type="Pfam" id="PF03184">
    <property type="entry name" value="DDE_1"/>
    <property type="match status" value="1"/>
</dbReference>
<protein>
    <submittedName>
        <fullName evidence="11">Uncharacterized protein</fullName>
    </submittedName>
</protein>
<dbReference type="InterPro" id="IPR001965">
    <property type="entry name" value="Znf_PHD"/>
</dbReference>
<keyword evidence="5" id="KW-0238">DNA-binding</keyword>
<dbReference type="InterPro" id="IPR007889">
    <property type="entry name" value="HTH_Psq"/>
</dbReference>
<dbReference type="Pfam" id="PF03221">
    <property type="entry name" value="HTH_Tnp_Tc5"/>
    <property type="match status" value="1"/>
</dbReference>
<evidence type="ECO:0000256" key="6">
    <source>
        <dbReference type="ARBA" id="ARBA00023242"/>
    </source>
</evidence>
<evidence type="ECO:0000259" key="10">
    <source>
        <dbReference type="PROSITE" id="PS51253"/>
    </source>
</evidence>
<dbReference type="InterPro" id="IPR004875">
    <property type="entry name" value="DDE_SF_endonuclease_dom"/>
</dbReference>
<evidence type="ECO:0000256" key="3">
    <source>
        <dbReference type="ARBA" id="ARBA00022771"/>
    </source>
</evidence>
<feature type="region of interest" description="Disordered" evidence="8">
    <location>
        <begin position="400"/>
        <end position="454"/>
    </location>
</feature>
<dbReference type="InterPro" id="IPR006600">
    <property type="entry name" value="HTH_CenpB_DNA-bd_dom"/>
</dbReference>
<evidence type="ECO:0000313" key="11">
    <source>
        <dbReference type="EMBL" id="KAL0871502.1"/>
    </source>
</evidence>
<evidence type="ECO:0000313" key="12">
    <source>
        <dbReference type="Proteomes" id="UP001549920"/>
    </source>
</evidence>
<comment type="caution">
    <text evidence="11">The sequence shown here is derived from an EMBL/GenBank/DDBJ whole genome shotgun (WGS) entry which is preliminary data.</text>
</comment>
<dbReference type="SUPFAM" id="SSF57903">
    <property type="entry name" value="FYVE/PHD zinc finger"/>
    <property type="match status" value="1"/>
</dbReference>
<dbReference type="InterPro" id="IPR011011">
    <property type="entry name" value="Znf_FYVE_PHD"/>
</dbReference>
<dbReference type="InterPro" id="IPR050863">
    <property type="entry name" value="CenT-Element_Derived"/>
</dbReference>
<dbReference type="InterPro" id="IPR009057">
    <property type="entry name" value="Homeodomain-like_sf"/>
</dbReference>
<keyword evidence="12" id="KW-1185">Reference proteome</keyword>
<accession>A0ABR3HM77</accession>
<organism evidence="11 12">
    <name type="scientific">Loxostege sticticalis</name>
    <name type="common">Beet webworm moth</name>
    <dbReference type="NCBI Taxonomy" id="481309"/>
    <lineage>
        <taxon>Eukaryota</taxon>
        <taxon>Metazoa</taxon>
        <taxon>Ecdysozoa</taxon>
        <taxon>Arthropoda</taxon>
        <taxon>Hexapoda</taxon>
        <taxon>Insecta</taxon>
        <taxon>Pterygota</taxon>
        <taxon>Neoptera</taxon>
        <taxon>Endopterygota</taxon>
        <taxon>Lepidoptera</taxon>
        <taxon>Glossata</taxon>
        <taxon>Ditrysia</taxon>
        <taxon>Pyraloidea</taxon>
        <taxon>Crambidae</taxon>
        <taxon>Pyraustinae</taxon>
        <taxon>Loxostege</taxon>
    </lineage>
</organism>
<dbReference type="Gene3D" id="3.30.40.10">
    <property type="entry name" value="Zinc/RING finger domain, C3HC4 (zinc finger)"/>
    <property type="match status" value="1"/>
</dbReference>
<dbReference type="Gene3D" id="1.10.10.60">
    <property type="entry name" value="Homeodomain-like"/>
    <property type="match status" value="1"/>
</dbReference>
<dbReference type="SMART" id="SM00249">
    <property type="entry name" value="PHD"/>
    <property type="match status" value="1"/>
</dbReference>
<keyword evidence="3 7" id="KW-0863">Zinc-finger</keyword>
<comment type="subcellular location">
    <subcellularLocation>
        <location evidence="1">Nucleus</location>
    </subcellularLocation>
</comment>
<gene>
    <name evidence="11" type="ORF">ABMA27_005220</name>
</gene>
<evidence type="ECO:0000256" key="2">
    <source>
        <dbReference type="ARBA" id="ARBA00022723"/>
    </source>
</evidence>
<dbReference type="SUPFAM" id="SSF46689">
    <property type="entry name" value="Homeodomain-like"/>
    <property type="match status" value="1"/>
</dbReference>
<evidence type="ECO:0000259" key="9">
    <source>
        <dbReference type="PROSITE" id="PS50016"/>
    </source>
</evidence>